<evidence type="ECO:0000313" key="7">
    <source>
        <dbReference type="Proteomes" id="UP000570010"/>
    </source>
</evidence>
<gene>
    <name evidence="5" type="ORF">G4D64_15835</name>
    <name evidence="4" type="ORF">H1Z61_15875</name>
</gene>
<feature type="transmembrane region" description="Helical" evidence="3">
    <location>
        <begin position="50"/>
        <end position="70"/>
    </location>
</feature>
<protein>
    <submittedName>
        <fullName evidence="5">Uncharacterized protein</fullName>
    </submittedName>
</protein>
<dbReference type="RefSeq" id="WP_163243326.1">
    <property type="nucleotide sequence ID" value="NZ_CP082780.1"/>
</dbReference>
<evidence type="ECO:0000256" key="1">
    <source>
        <dbReference type="ARBA" id="ARBA00022781"/>
    </source>
</evidence>
<evidence type="ECO:0000313" key="6">
    <source>
        <dbReference type="Proteomes" id="UP000472971"/>
    </source>
</evidence>
<comment type="caution">
    <text evidence="5">The sequence shown here is derived from an EMBL/GenBank/DDBJ whole genome shotgun (WGS) entry which is preliminary data.</text>
</comment>
<dbReference type="Proteomes" id="UP000472971">
    <property type="component" value="Unassembled WGS sequence"/>
</dbReference>
<keyword evidence="6" id="KW-1185">Reference proteome</keyword>
<dbReference type="AlphaFoldDB" id="A0A6B3VXU9"/>
<name>A0A6B3VXU9_9BACI</name>
<feature type="transmembrane region" description="Helical" evidence="3">
    <location>
        <begin position="82"/>
        <end position="102"/>
    </location>
</feature>
<keyword evidence="3" id="KW-0472">Membrane</keyword>
<reference evidence="4 7" key="2">
    <citation type="submission" date="2020-07" db="EMBL/GenBank/DDBJ databases">
        <authorList>
            <person name="Feng H."/>
        </authorList>
    </citation>
    <scope>NUCLEOTIDE SEQUENCE [LARGE SCALE GENOMIC DNA]</scope>
    <source>
        <strain evidence="7">s-12</strain>
        <strain evidence="4">S-12</strain>
    </source>
</reference>
<evidence type="ECO:0000313" key="4">
    <source>
        <dbReference type="EMBL" id="MBA4538566.1"/>
    </source>
</evidence>
<proteinExistence type="predicted"/>
<accession>A0A6B3VXU9</accession>
<sequence>MFENPAWMLTFASLIAVLGIAFVFKQLMEKVVSADQGKERQTVQKALTQFFIKIMVIEIVPIILLIFGIMKLSTFSGTIDDMLIHIIVTVAVYLFGLLLVVISAKQAQQQPQITKEVHRHISTFMMMGIALISSFPLIVFVMIFLFA</sequence>
<keyword evidence="3" id="KW-0812">Transmembrane</keyword>
<dbReference type="EMBL" id="JAAIWN010000054">
    <property type="protein sequence ID" value="NEY82929.1"/>
    <property type="molecule type" value="Genomic_DNA"/>
</dbReference>
<reference evidence="5 6" key="1">
    <citation type="submission" date="2020-02" db="EMBL/GenBank/DDBJ databases">
        <title>Bacillus aquiflavi sp. nov., isolated from yellow water of strong flavor Chinese baijiu in Yibin region of China.</title>
        <authorList>
            <person name="Xie J."/>
        </authorList>
    </citation>
    <scope>NUCLEOTIDE SEQUENCE [LARGE SCALE GENOMIC DNA]</scope>
    <source>
        <strain evidence="5 6">3H-10</strain>
    </source>
</reference>
<keyword evidence="1" id="KW-0375">Hydrogen ion transport</keyword>
<feature type="transmembrane region" description="Helical" evidence="3">
    <location>
        <begin position="123"/>
        <end position="146"/>
    </location>
</feature>
<keyword evidence="2" id="KW-0813">Transport</keyword>
<dbReference type="Proteomes" id="UP000570010">
    <property type="component" value="Unassembled WGS sequence"/>
</dbReference>
<evidence type="ECO:0000256" key="2">
    <source>
        <dbReference type="ARBA" id="ARBA00023065"/>
    </source>
</evidence>
<dbReference type="EMBL" id="JACEIO010000052">
    <property type="protein sequence ID" value="MBA4538566.1"/>
    <property type="molecule type" value="Genomic_DNA"/>
</dbReference>
<feature type="transmembrane region" description="Helical" evidence="3">
    <location>
        <begin position="6"/>
        <end position="24"/>
    </location>
</feature>
<dbReference type="Gene3D" id="1.20.20.10">
    <property type="entry name" value="F1F0 ATP synthase subunit C"/>
    <property type="match status" value="1"/>
</dbReference>
<dbReference type="InterPro" id="IPR038662">
    <property type="entry name" value="ATP_synth_F0_csu_sf"/>
</dbReference>
<keyword evidence="2" id="KW-0406">Ion transport</keyword>
<organism evidence="5 6">
    <name type="scientific">Bacillus aquiflavi</name>
    <dbReference type="NCBI Taxonomy" id="2672567"/>
    <lineage>
        <taxon>Bacteria</taxon>
        <taxon>Bacillati</taxon>
        <taxon>Bacillota</taxon>
        <taxon>Bacilli</taxon>
        <taxon>Bacillales</taxon>
        <taxon>Bacillaceae</taxon>
        <taxon>Bacillus</taxon>
    </lineage>
</organism>
<evidence type="ECO:0000256" key="3">
    <source>
        <dbReference type="SAM" id="Phobius"/>
    </source>
</evidence>
<evidence type="ECO:0000313" key="5">
    <source>
        <dbReference type="EMBL" id="NEY82929.1"/>
    </source>
</evidence>
<dbReference type="GO" id="GO:1902600">
    <property type="term" value="P:proton transmembrane transport"/>
    <property type="evidence" value="ECO:0007669"/>
    <property type="project" value="UniProtKB-KW"/>
</dbReference>
<keyword evidence="3" id="KW-1133">Transmembrane helix</keyword>